<feature type="transmembrane region" description="Helical" evidence="1">
    <location>
        <begin position="78"/>
        <end position="100"/>
    </location>
</feature>
<dbReference type="RefSeq" id="WP_036073195.1">
    <property type="nucleotide sequence ID" value="NZ_JAARQJ010000013.1"/>
</dbReference>
<dbReference type="AlphaFoldDB" id="A0A4R6ZSC0"/>
<dbReference type="STRING" id="1265846.PROCOU_14873"/>
<dbReference type="Proteomes" id="UP000295558">
    <property type="component" value="Unassembled WGS sequence"/>
</dbReference>
<sequence>MIRDYVSYVGMTIARPVKTSMQASKEKGYFGLLHVLLFVMGLSMQYSWNMKGLIVNSLQEYPIIQKIITAIFVSSGQVFIYMLILMLLNITVAWAAIRYVMGIKEVTFMKSAAGIGGMITFPLVVLIISITMTLLGSVLFSILLCFVALLFLPFAIMYFIIGHYEESRVDVYWISLLVFLLVAVITFAGIYLLIQVFMSNVHDVTEQVQQLIIERWHHFREKLPI</sequence>
<accession>A0A4R6ZSC0</accession>
<keyword evidence="1" id="KW-1133">Transmembrane helix</keyword>
<name>A0A4R6ZSC0_9LIST</name>
<feature type="transmembrane region" description="Helical" evidence="1">
    <location>
        <begin position="28"/>
        <end position="48"/>
    </location>
</feature>
<evidence type="ECO:0000313" key="3">
    <source>
        <dbReference type="Proteomes" id="UP000295558"/>
    </source>
</evidence>
<proteinExistence type="predicted"/>
<feature type="transmembrane region" description="Helical" evidence="1">
    <location>
        <begin position="173"/>
        <end position="194"/>
    </location>
</feature>
<evidence type="ECO:0008006" key="4">
    <source>
        <dbReference type="Google" id="ProtNLM"/>
    </source>
</evidence>
<organism evidence="2 3">
    <name type="scientific">Listeria rocourtiae</name>
    <dbReference type="NCBI Taxonomy" id="647910"/>
    <lineage>
        <taxon>Bacteria</taxon>
        <taxon>Bacillati</taxon>
        <taxon>Bacillota</taxon>
        <taxon>Bacilli</taxon>
        <taxon>Bacillales</taxon>
        <taxon>Listeriaceae</taxon>
        <taxon>Listeria</taxon>
    </lineage>
</organism>
<feature type="transmembrane region" description="Helical" evidence="1">
    <location>
        <begin position="112"/>
        <end position="132"/>
    </location>
</feature>
<comment type="caution">
    <text evidence="2">The sequence shown here is derived from an EMBL/GenBank/DDBJ whole genome shotgun (WGS) entry which is preliminary data.</text>
</comment>
<gene>
    <name evidence="2" type="ORF">DFP96_101586</name>
</gene>
<keyword evidence="3" id="KW-1185">Reference proteome</keyword>
<evidence type="ECO:0000256" key="1">
    <source>
        <dbReference type="SAM" id="Phobius"/>
    </source>
</evidence>
<feature type="transmembrane region" description="Helical" evidence="1">
    <location>
        <begin position="138"/>
        <end position="161"/>
    </location>
</feature>
<reference evidence="2 3" key="1">
    <citation type="submission" date="2019-03" db="EMBL/GenBank/DDBJ databases">
        <title>Genomic Encyclopedia of Type Strains, Phase III (KMG-III): the genomes of soil and plant-associated and newly described type strains.</title>
        <authorList>
            <person name="Whitman W."/>
        </authorList>
    </citation>
    <scope>NUCLEOTIDE SEQUENCE [LARGE SCALE GENOMIC DNA]</scope>
    <source>
        <strain evidence="2 3">CECT 7972</strain>
    </source>
</reference>
<protein>
    <recommendedName>
        <fullName evidence="4">Yip1-like protein</fullName>
    </recommendedName>
</protein>
<evidence type="ECO:0000313" key="2">
    <source>
        <dbReference type="EMBL" id="TDR55643.1"/>
    </source>
</evidence>
<keyword evidence="1" id="KW-0812">Transmembrane</keyword>
<dbReference type="EMBL" id="SNZK01000001">
    <property type="protein sequence ID" value="TDR55643.1"/>
    <property type="molecule type" value="Genomic_DNA"/>
</dbReference>
<dbReference type="OrthoDB" id="2360620at2"/>
<keyword evidence="1" id="KW-0472">Membrane</keyword>